<dbReference type="Gene3D" id="4.10.1000.10">
    <property type="entry name" value="Zinc finger, CCCH-type"/>
    <property type="match status" value="3"/>
</dbReference>
<dbReference type="InterPro" id="IPR000571">
    <property type="entry name" value="Znf_CCCH"/>
</dbReference>
<keyword evidence="9" id="KW-1185">Reference proteome</keyword>
<evidence type="ECO:0000313" key="9">
    <source>
        <dbReference type="Proteomes" id="UP000594638"/>
    </source>
</evidence>
<evidence type="ECO:0000256" key="6">
    <source>
        <dbReference type="SAM" id="MobiDB-lite"/>
    </source>
</evidence>
<feature type="zinc finger region" description="C3H1-type" evidence="5">
    <location>
        <begin position="353"/>
        <end position="381"/>
    </location>
</feature>
<feature type="domain" description="C3H1-type" evidence="7">
    <location>
        <begin position="145"/>
        <end position="173"/>
    </location>
</feature>
<organism evidence="8 9">
    <name type="scientific">Olea europaea subsp. europaea</name>
    <dbReference type="NCBI Taxonomy" id="158383"/>
    <lineage>
        <taxon>Eukaryota</taxon>
        <taxon>Viridiplantae</taxon>
        <taxon>Streptophyta</taxon>
        <taxon>Embryophyta</taxon>
        <taxon>Tracheophyta</taxon>
        <taxon>Spermatophyta</taxon>
        <taxon>Magnoliopsida</taxon>
        <taxon>eudicotyledons</taxon>
        <taxon>Gunneridae</taxon>
        <taxon>Pentapetalae</taxon>
        <taxon>asterids</taxon>
        <taxon>lamiids</taxon>
        <taxon>Lamiales</taxon>
        <taxon>Oleaceae</taxon>
        <taxon>Oleeae</taxon>
        <taxon>Olea</taxon>
    </lineage>
</organism>
<evidence type="ECO:0000259" key="7">
    <source>
        <dbReference type="PROSITE" id="PS50103"/>
    </source>
</evidence>
<sequence length="475" mass="50598">MSKRMERYGGGEAVEGAPVDPMVEWASPSGETGLEEPMWELGLGGGIESYPERPGEPDCGYYLKTGFCGYGARCRFSHPRDRSAVMGALIADDGDYPERVGQPVCQYYIRMGMCKYGASCKYHHPRQGGGSSGSVTLNFDGYPLRLGEKDCSYYAKYGQCKFGITCKFNHPHSSGLRMSVPARGPGSLPTPVTVPTPVVYPTPSVQSSQQYGIFPGNWPVARPAVFPPPYVSGTYGHMLLPPAVVPGPGWTPYPASVCPVASSYPELTVGAGPVYGINQLSPSATVYTEVTGPYSGSSQLEHAFPGRPGQPECQYYLRTGKCKYGRTCKYHHPPELNAPTTNYVLSPLGLPLRPGAPVCIKYSQNAVCQFGPLCRFDHPMKTLSGSPSASSLTDMPVAPYSVGSTNATLAPSSSSSDFRPDLIAGLGRDSTSPPMSYISSKGASVSSIYSQSGHISHSDFQQVGQGPGGEGRTSN</sequence>
<feature type="domain" description="C3H1-type" evidence="7">
    <location>
        <begin position="53"/>
        <end position="81"/>
    </location>
</feature>
<name>A0A8S0TVQ5_OLEEU</name>
<feature type="compositionally biased region" description="Polar residues" evidence="6">
    <location>
        <begin position="406"/>
        <end position="417"/>
    </location>
</feature>
<dbReference type="SUPFAM" id="SSF90229">
    <property type="entry name" value="CCCH zinc finger"/>
    <property type="match status" value="4"/>
</dbReference>
<proteinExistence type="predicted"/>
<dbReference type="Proteomes" id="UP000594638">
    <property type="component" value="Unassembled WGS sequence"/>
</dbReference>
<dbReference type="InterPro" id="IPR050974">
    <property type="entry name" value="Plant_ZF_CCCH"/>
</dbReference>
<evidence type="ECO:0000256" key="1">
    <source>
        <dbReference type="ARBA" id="ARBA00022723"/>
    </source>
</evidence>
<dbReference type="AlphaFoldDB" id="A0A8S0TVQ5"/>
<feature type="region of interest" description="Disordered" evidence="6">
    <location>
        <begin position="406"/>
        <end position="475"/>
    </location>
</feature>
<feature type="domain" description="C3H1-type" evidence="7">
    <location>
        <begin position="353"/>
        <end position="381"/>
    </location>
</feature>
<feature type="zinc finger region" description="C3H1-type" evidence="5">
    <location>
        <begin position="145"/>
        <end position="173"/>
    </location>
</feature>
<keyword evidence="2 5" id="KW-0863">Zinc-finger</keyword>
<evidence type="ECO:0000256" key="2">
    <source>
        <dbReference type="ARBA" id="ARBA00022771"/>
    </source>
</evidence>
<accession>A0A8S0TVQ5</accession>
<feature type="compositionally biased region" description="Polar residues" evidence="6">
    <location>
        <begin position="429"/>
        <end position="464"/>
    </location>
</feature>
<evidence type="ECO:0000256" key="4">
    <source>
        <dbReference type="ARBA" id="ARBA00023125"/>
    </source>
</evidence>
<reference evidence="8 9" key="1">
    <citation type="submission" date="2019-12" db="EMBL/GenBank/DDBJ databases">
        <authorList>
            <person name="Alioto T."/>
            <person name="Alioto T."/>
            <person name="Gomez Garrido J."/>
        </authorList>
    </citation>
    <scope>NUCLEOTIDE SEQUENCE [LARGE SCALE GENOMIC DNA]</scope>
</reference>
<evidence type="ECO:0000256" key="3">
    <source>
        <dbReference type="ARBA" id="ARBA00022833"/>
    </source>
</evidence>
<dbReference type="GO" id="GO:0003729">
    <property type="term" value="F:mRNA binding"/>
    <property type="evidence" value="ECO:0007669"/>
    <property type="project" value="TreeGrafter"/>
</dbReference>
<dbReference type="GO" id="GO:0003677">
    <property type="term" value="F:DNA binding"/>
    <property type="evidence" value="ECO:0007669"/>
    <property type="project" value="UniProtKB-KW"/>
</dbReference>
<protein>
    <submittedName>
        <fullName evidence="8">Zinc finger ccch domain-containing 34</fullName>
    </submittedName>
</protein>
<feature type="zinc finger region" description="C3H1-type" evidence="5">
    <location>
        <begin position="99"/>
        <end position="127"/>
    </location>
</feature>
<dbReference type="PANTHER" id="PTHR12506:SF41">
    <property type="entry name" value="ZINC FINGER CCCH DOMAIN-CONTAINING PROTEIN 58"/>
    <property type="match status" value="1"/>
</dbReference>
<dbReference type="Pfam" id="PF00642">
    <property type="entry name" value="zf-CCCH"/>
    <property type="match status" value="5"/>
</dbReference>
<evidence type="ECO:0000256" key="5">
    <source>
        <dbReference type="PROSITE-ProRule" id="PRU00723"/>
    </source>
</evidence>
<dbReference type="EMBL" id="CACTIH010007332">
    <property type="protein sequence ID" value="CAA3010036.1"/>
    <property type="molecule type" value="Genomic_DNA"/>
</dbReference>
<feature type="zinc finger region" description="C3H1-type" evidence="5">
    <location>
        <begin position="307"/>
        <end position="335"/>
    </location>
</feature>
<keyword evidence="1 5" id="KW-0479">Metal-binding</keyword>
<feature type="domain" description="C3H1-type" evidence="7">
    <location>
        <begin position="99"/>
        <end position="127"/>
    </location>
</feature>
<dbReference type="SMART" id="SM00356">
    <property type="entry name" value="ZnF_C3H1"/>
    <property type="match status" value="5"/>
</dbReference>
<comment type="caution">
    <text evidence="8">The sequence shown here is derived from an EMBL/GenBank/DDBJ whole genome shotgun (WGS) entry which is preliminary data.</text>
</comment>
<dbReference type="Gramene" id="OE9A083450T3">
    <property type="protein sequence ID" value="OE9A083450C3"/>
    <property type="gene ID" value="OE9A083450"/>
</dbReference>
<dbReference type="GO" id="GO:0008270">
    <property type="term" value="F:zinc ion binding"/>
    <property type="evidence" value="ECO:0007669"/>
    <property type="project" value="UniProtKB-KW"/>
</dbReference>
<feature type="compositionally biased region" description="Gly residues" evidence="6">
    <location>
        <begin position="465"/>
        <end position="475"/>
    </location>
</feature>
<dbReference type="OrthoDB" id="411372at2759"/>
<evidence type="ECO:0000313" key="8">
    <source>
        <dbReference type="EMBL" id="CAA3010036.1"/>
    </source>
</evidence>
<feature type="domain" description="C3H1-type" evidence="7">
    <location>
        <begin position="307"/>
        <end position="335"/>
    </location>
</feature>
<dbReference type="InterPro" id="IPR036855">
    <property type="entry name" value="Znf_CCCH_sf"/>
</dbReference>
<feature type="zinc finger region" description="C3H1-type" evidence="5">
    <location>
        <begin position="53"/>
        <end position="81"/>
    </location>
</feature>
<dbReference type="PROSITE" id="PS50103">
    <property type="entry name" value="ZF_C3H1"/>
    <property type="match status" value="5"/>
</dbReference>
<keyword evidence="4" id="KW-0238">DNA-binding</keyword>
<keyword evidence="3 5" id="KW-0862">Zinc</keyword>
<gene>
    <name evidence="8" type="ORF">OLEA9_A083450</name>
</gene>
<dbReference type="PANTHER" id="PTHR12506">
    <property type="entry name" value="PROTEIN PHOSPHATASE RELATED"/>
    <property type="match status" value="1"/>
</dbReference>